<protein>
    <submittedName>
        <fullName evidence="2">Uncharacterized protein</fullName>
    </submittedName>
</protein>
<dbReference type="AlphaFoldDB" id="A0A6A6WBZ6"/>
<reference evidence="2" key="1">
    <citation type="journal article" date="2020" name="Stud. Mycol.">
        <title>101 Dothideomycetes genomes: a test case for predicting lifestyles and emergence of pathogens.</title>
        <authorList>
            <person name="Haridas S."/>
            <person name="Albert R."/>
            <person name="Binder M."/>
            <person name="Bloem J."/>
            <person name="Labutti K."/>
            <person name="Salamov A."/>
            <person name="Andreopoulos B."/>
            <person name="Baker S."/>
            <person name="Barry K."/>
            <person name="Bills G."/>
            <person name="Bluhm B."/>
            <person name="Cannon C."/>
            <person name="Castanera R."/>
            <person name="Culley D."/>
            <person name="Daum C."/>
            <person name="Ezra D."/>
            <person name="Gonzalez J."/>
            <person name="Henrissat B."/>
            <person name="Kuo A."/>
            <person name="Liang C."/>
            <person name="Lipzen A."/>
            <person name="Lutzoni F."/>
            <person name="Magnuson J."/>
            <person name="Mondo S."/>
            <person name="Nolan M."/>
            <person name="Ohm R."/>
            <person name="Pangilinan J."/>
            <person name="Park H.-J."/>
            <person name="Ramirez L."/>
            <person name="Alfaro M."/>
            <person name="Sun H."/>
            <person name="Tritt A."/>
            <person name="Yoshinaga Y."/>
            <person name="Zwiers L.-H."/>
            <person name="Turgeon B."/>
            <person name="Goodwin S."/>
            <person name="Spatafora J."/>
            <person name="Crous P."/>
            <person name="Grigoriev I."/>
        </authorList>
    </citation>
    <scope>NUCLEOTIDE SEQUENCE</scope>
    <source>
        <strain evidence="2">CBS 121739</strain>
    </source>
</reference>
<dbReference type="GeneID" id="54487702"/>
<feature type="region of interest" description="Disordered" evidence="1">
    <location>
        <begin position="62"/>
        <end position="118"/>
    </location>
</feature>
<accession>A0A6A6WBZ6</accession>
<organism evidence="2 3">
    <name type="scientific">Pseudovirgaria hyperparasitica</name>
    <dbReference type="NCBI Taxonomy" id="470096"/>
    <lineage>
        <taxon>Eukaryota</taxon>
        <taxon>Fungi</taxon>
        <taxon>Dikarya</taxon>
        <taxon>Ascomycota</taxon>
        <taxon>Pezizomycotina</taxon>
        <taxon>Dothideomycetes</taxon>
        <taxon>Dothideomycetes incertae sedis</taxon>
        <taxon>Acrospermales</taxon>
        <taxon>Acrospermaceae</taxon>
        <taxon>Pseudovirgaria</taxon>
    </lineage>
</organism>
<dbReference type="RefSeq" id="XP_033602674.1">
    <property type="nucleotide sequence ID" value="XM_033746648.1"/>
</dbReference>
<dbReference type="Proteomes" id="UP000799437">
    <property type="component" value="Unassembled WGS sequence"/>
</dbReference>
<evidence type="ECO:0000256" key="1">
    <source>
        <dbReference type="SAM" id="MobiDB-lite"/>
    </source>
</evidence>
<feature type="compositionally biased region" description="Polar residues" evidence="1">
    <location>
        <begin position="65"/>
        <end position="74"/>
    </location>
</feature>
<keyword evidence="3" id="KW-1185">Reference proteome</keyword>
<proteinExistence type="predicted"/>
<dbReference type="OrthoDB" id="5397183at2759"/>
<evidence type="ECO:0000313" key="3">
    <source>
        <dbReference type="Proteomes" id="UP000799437"/>
    </source>
</evidence>
<evidence type="ECO:0000313" key="2">
    <source>
        <dbReference type="EMBL" id="KAF2760223.1"/>
    </source>
</evidence>
<dbReference type="EMBL" id="ML996568">
    <property type="protein sequence ID" value="KAF2760223.1"/>
    <property type="molecule type" value="Genomic_DNA"/>
</dbReference>
<sequence length="601" mass="66998">MSSFTPINVTLGKTSFIDSDNRAVEISQPLDHPFLFEPKRSPQHVCETTGSYAAQARRKRIRVHSGSTNPSLQKSPEIKALTKKRATRIPSDNHSQPVTRVFKITKPKKTPNKSSPPLHMYQSTPSLHPLTAPADFNTATELVRFATIPSTLSTKIASRHDLTDAVSLVAPLTSQDALKSQTIHGFTAYDRQRGIGQLVPSSTGCASRTERLILEIVKNSNLSPSSNPNVPVVRSDQKQSTTKAAIVIETVPIATSHEVPDMFTDSDTSSDSDLLAINIMSPSAIDTTSMTNATEENHELHMLIQQSDSFLTSDFLNSGYFEFNELESDEQIENLDPHEPCIEDLTTETGFESDVFDDIDTSLMGYLSLASQPPSSPKGTHEIDWSLQIDAFDDGESDDRKSRNGIIRDSEPSEVLNDELSSLDDRRYEDGIAIMRLPHTEEEASDRLRPFVRPPFPMSVRDRSPIIGLSKDTLSRTCFRVGEAINEGLRAMRCNQGIVIELYARILSASEGDNNAQKFVLCDLFHDRPPYLRSVHDVRKETELSKFNALHLQASAVDQKQMCRCIGKIRVVERQPEFVMSTIWEASWDDVKHVRGIVCSE</sequence>
<gene>
    <name evidence="2" type="ORF">EJ05DRAFT_498189</name>
</gene>
<name>A0A6A6WBZ6_9PEZI</name>